<gene>
    <name evidence="2" type="ORF">HID58_018850</name>
</gene>
<feature type="compositionally biased region" description="Acidic residues" evidence="1">
    <location>
        <begin position="132"/>
        <end position="141"/>
    </location>
</feature>
<dbReference type="PANTHER" id="PTHR33710:SF79">
    <property type="entry name" value="OS06G0205337 PROTEIN"/>
    <property type="match status" value="1"/>
</dbReference>
<reference evidence="2 3" key="1">
    <citation type="submission" date="2021-05" db="EMBL/GenBank/DDBJ databases">
        <title>Genome Assembly of Synthetic Allotetraploid Brassica napus Reveals Homoeologous Exchanges between Subgenomes.</title>
        <authorList>
            <person name="Davis J.T."/>
        </authorList>
    </citation>
    <scope>NUCLEOTIDE SEQUENCE [LARGE SCALE GENOMIC DNA]</scope>
    <source>
        <strain evidence="3">cv. Da-Ae</strain>
        <tissue evidence="2">Seedling</tissue>
    </source>
</reference>
<dbReference type="EMBL" id="JAGKQM010000005">
    <property type="protein sequence ID" value="KAH0926594.1"/>
    <property type="molecule type" value="Genomic_DNA"/>
</dbReference>
<name>A0ABQ8DB34_BRANA</name>
<evidence type="ECO:0000313" key="2">
    <source>
        <dbReference type="EMBL" id="KAH0926594.1"/>
    </source>
</evidence>
<proteinExistence type="predicted"/>
<feature type="region of interest" description="Disordered" evidence="1">
    <location>
        <begin position="128"/>
        <end position="161"/>
    </location>
</feature>
<dbReference type="Gene3D" id="3.60.10.10">
    <property type="entry name" value="Endonuclease/exonuclease/phosphatase"/>
    <property type="match status" value="1"/>
</dbReference>
<dbReference type="InterPro" id="IPR036691">
    <property type="entry name" value="Endo/exonu/phosph_ase_sf"/>
</dbReference>
<dbReference type="Proteomes" id="UP000824890">
    <property type="component" value="Unassembled WGS sequence"/>
</dbReference>
<accession>A0ABQ8DB34</accession>
<feature type="compositionally biased region" description="Basic and acidic residues" evidence="1">
    <location>
        <begin position="142"/>
        <end position="161"/>
    </location>
</feature>
<keyword evidence="3" id="KW-1185">Reference proteome</keyword>
<protein>
    <submittedName>
        <fullName evidence="2">Uncharacterized protein</fullName>
    </submittedName>
</protein>
<evidence type="ECO:0000313" key="3">
    <source>
        <dbReference type="Proteomes" id="UP000824890"/>
    </source>
</evidence>
<comment type="caution">
    <text evidence="2">The sequence shown here is derived from an EMBL/GenBank/DDBJ whole genome shotgun (WGS) entry which is preliminary data.</text>
</comment>
<organism evidence="2 3">
    <name type="scientific">Brassica napus</name>
    <name type="common">Rape</name>
    <dbReference type="NCBI Taxonomy" id="3708"/>
    <lineage>
        <taxon>Eukaryota</taxon>
        <taxon>Viridiplantae</taxon>
        <taxon>Streptophyta</taxon>
        <taxon>Embryophyta</taxon>
        <taxon>Tracheophyta</taxon>
        <taxon>Spermatophyta</taxon>
        <taxon>Magnoliopsida</taxon>
        <taxon>eudicotyledons</taxon>
        <taxon>Gunneridae</taxon>
        <taxon>Pentapetalae</taxon>
        <taxon>rosids</taxon>
        <taxon>malvids</taxon>
        <taxon>Brassicales</taxon>
        <taxon>Brassicaceae</taxon>
        <taxon>Brassiceae</taxon>
        <taxon>Brassica</taxon>
    </lineage>
</organism>
<feature type="non-terminal residue" evidence="2">
    <location>
        <position position="498"/>
    </location>
</feature>
<evidence type="ECO:0000256" key="1">
    <source>
        <dbReference type="SAM" id="MobiDB-lite"/>
    </source>
</evidence>
<dbReference type="SUPFAM" id="SSF56219">
    <property type="entry name" value="DNase I-like"/>
    <property type="match status" value="1"/>
</dbReference>
<sequence length="498" mass="56996">MEDVDPRWKYFVVGYFMNDASHIGFGLPRPGKGLKIDVQFIGKRTVLFRVEDAHVQSRIVKRNCSTNWRISVKATLEGYKDLRLFLNNLSLGIESEKWVTLGDQDHHQTSPPREKLALVEVTSPNNIREEGEIKEDEEITEEEKSKPQTEKMRLPTGRAERVGRRWGRAQDNEGKGEDTADVFLASFIYGSNCPMERRELWREMDIVLRSVAGGTNPWILQVDFNVTKSAMEHSRFLDSARENLAIREFQDIRSCDLIDISYTGPKFTWISNRDASPISKKFDRIMGNNSWISSFCQSHTVFERGGVSDHSRMITTLHASTPENQKPFNGGSSLELHSPALSLSNSSEKVAGKIKDVKVRALRRLNRKSYGDLPARVKAAYNELCEKQNNAMQNPLTSTFEEASDAWENWHHLFGVEEQLFYQKSIVKWLGLGDRNTNFYMKTCQTRNSRNTIGRLVTSDGRVLTELTDIKVEAVAYYEAFLQDQGYSEDEEVSEEIL</sequence>
<dbReference type="PANTHER" id="PTHR33710">
    <property type="entry name" value="BNAC02G09200D PROTEIN"/>
    <property type="match status" value="1"/>
</dbReference>